<evidence type="ECO:0000256" key="1">
    <source>
        <dbReference type="SAM" id="MobiDB-lite"/>
    </source>
</evidence>
<comment type="caution">
    <text evidence="2">The sequence shown here is derived from an EMBL/GenBank/DDBJ whole genome shotgun (WGS) entry which is preliminary data.</text>
</comment>
<keyword evidence="3" id="KW-1185">Reference proteome</keyword>
<dbReference type="Proteomes" id="UP000717364">
    <property type="component" value="Unassembled WGS sequence"/>
</dbReference>
<reference evidence="2" key="1">
    <citation type="submission" date="2020-11" db="EMBL/GenBank/DDBJ databases">
        <authorList>
            <person name="Konstantinou D."/>
            <person name="Gkelis S."/>
            <person name="Popin R."/>
            <person name="Fewer D."/>
            <person name="Sivonen K."/>
        </authorList>
    </citation>
    <scope>NUCLEOTIDE SEQUENCE</scope>
    <source>
        <strain evidence="2">TAU-MAC 1115</strain>
    </source>
</reference>
<sequence>MPSIQLGNNLGLAPPRAKPSLQPMAPSSSSIADLPAENLINQGDQGDQSELQPQGEIQTEFSFELPIGYVDAMGQSHRRGMMRLARTVDEIAPMSDPRVQANPAYATVIILSQVILSLGTLPDVSPVVIENMFAGDLNYLQNFYLKINRLEE</sequence>
<accession>A0A947DCG9</accession>
<feature type="compositionally biased region" description="Polar residues" evidence="1">
    <location>
        <begin position="39"/>
        <end position="56"/>
    </location>
</feature>
<dbReference type="AlphaFoldDB" id="A0A947DCG9"/>
<gene>
    <name evidence="2" type="ORF">IXB50_03610</name>
</gene>
<organism evidence="2 3">
    <name type="scientific">Leptothoe spongobia TAU-MAC 1115</name>
    <dbReference type="NCBI Taxonomy" id="1967444"/>
    <lineage>
        <taxon>Bacteria</taxon>
        <taxon>Bacillati</taxon>
        <taxon>Cyanobacteriota</taxon>
        <taxon>Cyanophyceae</taxon>
        <taxon>Nodosilineales</taxon>
        <taxon>Cymatolegaceae</taxon>
        <taxon>Leptothoe</taxon>
        <taxon>Leptothoe spongobia</taxon>
    </lineage>
</organism>
<dbReference type="EMBL" id="JADOES010000004">
    <property type="protein sequence ID" value="MBT9314507.1"/>
    <property type="molecule type" value="Genomic_DNA"/>
</dbReference>
<protein>
    <submittedName>
        <fullName evidence="2">Uncharacterized protein</fullName>
    </submittedName>
</protein>
<name>A0A947DCG9_9CYAN</name>
<reference evidence="2" key="2">
    <citation type="journal article" date="2021" name="Mar. Drugs">
        <title>Genome Reduction and Secondary Metabolism of the Marine Sponge-Associated Cyanobacterium Leptothoe.</title>
        <authorList>
            <person name="Konstantinou D."/>
            <person name="Popin R.V."/>
            <person name="Fewer D.P."/>
            <person name="Sivonen K."/>
            <person name="Gkelis S."/>
        </authorList>
    </citation>
    <scope>NUCLEOTIDE SEQUENCE</scope>
    <source>
        <strain evidence="2">TAU-MAC 1115</strain>
    </source>
</reference>
<proteinExistence type="predicted"/>
<feature type="region of interest" description="Disordered" evidence="1">
    <location>
        <begin position="1"/>
        <end position="56"/>
    </location>
</feature>
<dbReference type="RefSeq" id="WP_215607573.1">
    <property type="nucleotide sequence ID" value="NZ_JADOES010000004.1"/>
</dbReference>
<evidence type="ECO:0000313" key="3">
    <source>
        <dbReference type="Proteomes" id="UP000717364"/>
    </source>
</evidence>
<evidence type="ECO:0000313" key="2">
    <source>
        <dbReference type="EMBL" id="MBT9314507.1"/>
    </source>
</evidence>